<evidence type="ECO:0000256" key="1">
    <source>
        <dbReference type="SAM" id="MobiDB-lite"/>
    </source>
</evidence>
<dbReference type="Pfam" id="PF19087">
    <property type="entry name" value="DUF5776"/>
    <property type="match status" value="1"/>
</dbReference>
<dbReference type="RefSeq" id="WP_120784762.1">
    <property type="nucleotide sequence ID" value="NZ_CP032626.1"/>
</dbReference>
<evidence type="ECO:0000313" key="4">
    <source>
        <dbReference type="EMBL" id="AYF92998.1"/>
    </source>
</evidence>
<accession>A0A387ATL8</accession>
<proteinExistence type="predicted"/>
<sequence length="430" mass="47224">MKLRRYGIVTAAVLAALTLGSGVTSYAANAADGSNAKTANTAKQVPATDGNNAKQASESSNGKNSEPKNVSDNKGSDVKQANNTSNAPQTASKPADKPATTPAKPEVKPGFTVVATHNGFMYSDVNLTSKDGSSYKVGDQLQVLKVYKSGNRLRYAIKSQSGVEEFVSAYFSTPVNDSHNMSVYNALRSRAEVKANFIVRATRAGAEHANGDLSGDVNGLFYKGDLLQVIGVNRVNNKFRYFVQTPRGQYYISAYSTKPVAGQANMVAYRAARKPFLGKKAAKKVAKKRVAKKHVRKVAKKRVVKKHAKKVAKKRVVKKHAKKIAKKRVVKKHVRKVAKKRVAKKHVAKRRAPKYYVGLNGRHEVVAKKALIQHATKSFKDRSGKYKKNNLKRGKRLVFNRVVRAGKTYRLHLTNGKYVTASKAFVRLVK</sequence>
<organism evidence="4 5">
    <name type="scientific">Apilactobacillus bombintestini</name>
    <dbReference type="NCBI Taxonomy" id="2419772"/>
    <lineage>
        <taxon>Bacteria</taxon>
        <taxon>Bacillati</taxon>
        <taxon>Bacillota</taxon>
        <taxon>Bacilli</taxon>
        <taxon>Lactobacillales</taxon>
        <taxon>Lactobacillaceae</taxon>
        <taxon>Apilactobacillus</taxon>
    </lineage>
</organism>
<feature type="compositionally biased region" description="Basic and acidic residues" evidence="1">
    <location>
        <begin position="65"/>
        <end position="77"/>
    </location>
</feature>
<keyword evidence="2" id="KW-0732">Signal</keyword>
<feature type="signal peptide" evidence="2">
    <location>
        <begin position="1"/>
        <end position="30"/>
    </location>
</feature>
<evidence type="ECO:0000259" key="3">
    <source>
        <dbReference type="Pfam" id="PF19087"/>
    </source>
</evidence>
<reference evidence="4 5" key="1">
    <citation type="submission" date="2018-09" db="EMBL/GenBank/DDBJ databases">
        <title>Genome sequencing of strain BHWM-4.</title>
        <authorList>
            <person name="Heo J."/>
            <person name="Kim S.-J."/>
            <person name="Kwon S.-W."/>
        </authorList>
    </citation>
    <scope>NUCLEOTIDE SEQUENCE [LARGE SCALE GENOMIC DNA]</scope>
    <source>
        <strain evidence="4 5">BHWM-4</strain>
    </source>
</reference>
<evidence type="ECO:0000313" key="5">
    <source>
        <dbReference type="Proteomes" id="UP000272003"/>
    </source>
</evidence>
<dbReference type="KEGG" id="abom:D7I45_05770"/>
<feature type="compositionally biased region" description="Polar residues" evidence="1">
    <location>
        <begin position="35"/>
        <end position="64"/>
    </location>
</feature>
<dbReference type="EMBL" id="CP032626">
    <property type="protein sequence ID" value="AYF92998.1"/>
    <property type="molecule type" value="Genomic_DNA"/>
</dbReference>
<keyword evidence="5" id="KW-1185">Reference proteome</keyword>
<gene>
    <name evidence="4" type="ORF">D7I45_05770</name>
</gene>
<feature type="region of interest" description="Disordered" evidence="1">
    <location>
        <begin position="34"/>
        <end position="107"/>
    </location>
</feature>
<dbReference type="AlphaFoldDB" id="A0A387ATL8"/>
<feature type="domain" description="DUF5776" evidence="3">
    <location>
        <begin position="365"/>
        <end position="426"/>
    </location>
</feature>
<evidence type="ECO:0000256" key="2">
    <source>
        <dbReference type="SAM" id="SignalP"/>
    </source>
</evidence>
<dbReference type="InterPro" id="IPR044081">
    <property type="entry name" value="DUF5776"/>
</dbReference>
<feature type="chain" id="PRO_5017422770" description="DUF5776 domain-containing protein" evidence="2">
    <location>
        <begin position="31"/>
        <end position="430"/>
    </location>
</feature>
<name>A0A387ATL8_9LACO</name>
<feature type="compositionally biased region" description="Low complexity" evidence="1">
    <location>
        <begin position="90"/>
        <end position="104"/>
    </location>
</feature>
<feature type="compositionally biased region" description="Polar residues" evidence="1">
    <location>
        <begin position="78"/>
        <end position="89"/>
    </location>
</feature>
<protein>
    <recommendedName>
        <fullName evidence="3">DUF5776 domain-containing protein</fullName>
    </recommendedName>
</protein>
<dbReference type="Proteomes" id="UP000272003">
    <property type="component" value="Chromosome"/>
</dbReference>
<dbReference type="OrthoDB" id="2328848at2"/>